<dbReference type="GO" id="GO:0005524">
    <property type="term" value="F:ATP binding"/>
    <property type="evidence" value="ECO:0007669"/>
    <property type="project" value="UniProtKB-KW"/>
</dbReference>
<dbReference type="EMBL" id="LIUF01000003">
    <property type="protein sequence ID" value="KOX92822.1"/>
    <property type="molecule type" value="Genomic_DNA"/>
</dbReference>
<keyword evidence="4 9" id="KW-0547">Nucleotide-binding</keyword>
<dbReference type="STRING" id="1705562.AMS69_10205"/>
<dbReference type="Gene3D" id="2.20.28.10">
    <property type="match status" value="1"/>
</dbReference>
<dbReference type="GO" id="GO:0003697">
    <property type="term" value="F:single-stranded DNA binding"/>
    <property type="evidence" value="ECO:0007669"/>
    <property type="project" value="TreeGrafter"/>
</dbReference>
<dbReference type="InterPro" id="IPR033762">
    <property type="entry name" value="MCM_OB"/>
</dbReference>
<dbReference type="Pfam" id="PF17855">
    <property type="entry name" value="MCM_lid"/>
    <property type="match status" value="1"/>
</dbReference>
<dbReference type="SMART" id="SM00350">
    <property type="entry name" value="MCM"/>
    <property type="match status" value="1"/>
</dbReference>
<dbReference type="InterPro" id="IPR003593">
    <property type="entry name" value="AAA+_ATPase"/>
</dbReference>
<dbReference type="Pfam" id="PF00493">
    <property type="entry name" value="MCM"/>
    <property type="match status" value="1"/>
</dbReference>
<accession>A0A0M9AIQ3</accession>
<protein>
    <recommendedName>
        <fullName evidence="2">DNA helicase</fullName>
        <ecNumber evidence="2">3.6.4.12</ecNumber>
    </recommendedName>
</protein>
<dbReference type="GO" id="GO:0017116">
    <property type="term" value="F:single-stranded DNA helicase activity"/>
    <property type="evidence" value="ECO:0007669"/>
    <property type="project" value="TreeGrafter"/>
</dbReference>
<dbReference type="Pfam" id="PF17207">
    <property type="entry name" value="MCM_OB"/>
    <property type="match status" value="1"/>
</dbReference>
<dbReference type="InterPro" id="IPR012340">
    <property type="entry name" value="NA-bd_OB-fold"/>
</dbReference>
<keyword evidence="6" id="KW-0347">Helicase</keyword>
<organism evidence="11 12">
    <name type="scientific">Haloarcula rubripromontorii</name>
    <dbReference type="NCBI Taxonomy" id="1705562"/>
    <lineage>
        <taxon>Archaea</taxon>
        <taxon>Methanobacteriati</taxon>
        <taxon>Methanobacteriota</taxon>
        <taxon>Stenosarchaea group</taxon>
        <taxon>Halobacteria</taxon>
        <taxon>Halobacteriales</taxon>
        <taxon>Haloarculaceae</taxon>
        <taxon>Haloarcula</taxon>
    </lineage>
</organism>
<dbReference type="PATRIC" id="fig|1705562.3.peg.209"/>
<dbReference type="GO" id="GO:0006260">
    <property type="term" value="P:DNA replication"/>
    <property type="evidence" value="ECO:0007669"/>
    <property type="project" value="UniProtKB-KW"/>
</dbReference>
<dbReference type="OrthoDB" id="6747at2157"/>
<dbReference type="EC" id="3.6.4.12" evidence="2"/>
<gene>
    <name evidence="11" type="ORF">AMS69_10205</name>
</gene>
<keyword evidence="8 9" id="KW-0238">DNA-binding</keyword>
<dbReference type="InterPro" id="IPR018525">
    <property type="entry name" value="MCM_CS"/>
</dbReference>
<dbReference type="InterPro" id="IPR027417">
    <property type="entry name" value="P-loop_NTPase"/>
</dbReference>
<sequence length="649" mass="69789">MSDELSDRVSRYLRWQVPDKVALLAQRYPDDASLTLDWTALARWDPTLAEDILDAPDSMLDYVEAGIADTPLPVDTSLGQATPRFENLPESHTTAPGEFSPSERRGQLLALEGQVAKRTQVQPRLVEAAFECQRCGTLTRIPLEAGQYIEPFECVGCEMKGPFRINSDQSRYEDYQKLLLENPSSAALGGDTSDVIAHLQGDLAGHGAIANCQDVVLVGELQFRGGGPIPEPQVVVNSVQAAGQTYQDTEFTADQRDLFERLRERPASFDVGIEDPSTADVLMAAAAPKFVAGSHPRDRQVVRGLVLQLVSASTFDGPDGSHYRGDIHVLLPGDPGTGKSVLAKWAAAVAPRSAFASGERVSGPGLTAAAVKDDFSDGGFSIEPGVLVRAHEGIAVVDELDKAGDDAIEKMHSALADQILPLSLAGQSMTLPAECGLLGVCNPLGGHFAGDESLVDALGIDSPLLSRFDLIMQMRSKQDRDHVRELAESMIRTWSASLKDATGQALDEDDAEAIDPILSMDEYRAVLLRARQLHPTPANDAVIEALAGWFEEQKMALPERYRDALANADGQYHGPPVPVTARKLGAARRVAQASARANLRTEITMADVEVAKEMVSRSLADLDIPIVHNAGLGGGDVQRRETTDLTGVS</sequence>
<evidence type="ECO:0000256" key="3">
    <source>
        <dbReference type="ARBA" id="ARBA00022705"/>
    </source>
</evidence>
<evidence type="ECO:0000256" key="2">
    <source>
        <dbReference type="ARBA" id="ARBA00012551"/>
    </source>
</evidence>
<keyword evidence="12" id="KW-1185">Reference proteome</keyword>
<evidence type="ECO:0000256" key="5">
    <source>
        <dbReference type="ARBA" id="ARBA00022801"/>
    </source>
</evidence>
<evidence type="ECO:0000313" key="11">
    <source>
        <dbReference type="EMBL" id="KOX92822.1"/>
    </source>
</evidence>
<dbReference type="PROSITE" id="PS00847">
    <property type="entry name" value="MCM_1"/>
    <property type="match status" value="1"/>
</dbReference>
<dbReference type="PROSITE" id="PS50051">
    <property type="entry name" value="MCM_2"/>
    <property type="match status" value="1"/>
</dbReference>
<dbReference type="Gene3D" id="3.30.1640.10">
    <property type="entry name" value="mini-chromosome maintenance (MCM) complex, chain A, domain 1"/>
    <property type="match status" value="1"/>
</dbReference>
<comment type="caution">
    <text evidence="11">The sequence shown here is derived from an EMBL/GenBank/DDBJ whole genome shotgun (WGS) entry which is preliminary data.</text>
</comment>
<dbReference type="SUPFAM" id="SSF52540">
    <property type="entry name" value="P-loop containing nucleoside triphosphate hydrolases"/>
    <property type="match status" value="1"/>
</dbReference>
<keyword evidence="11" id="KW-0132">Cell division</keyword>
<feature type="domain" description="MCM C-terminal AAA(+) ATPase" evidence="10">
    <location>
        <begin position="298"/>
        <end position="490"/>
    </location>
</feature>
<evidence type="ECO:0000256" key="9">
    <source>
        <dbReference type="RuleBase" id="RU004070"/>
    </source>
</evidence>
<evidence type="ECO:0000256" key="8">
    <source>
        <dbReference type="ARBA" id="ARBA00023125"/>
    </source>
</evidence>
<dbReference type="RefSeq" id="WP_053967977.1">
    <property type="nucleotide sequence ID" value="NZ_LIUF01000003.1"/>
</dbReference>
<dbReference type="PANTHER" id="PTHR11630:SF66">
    <property type="entry name" value="DNA REPLICATION LICENSING FACTOR MCM4"/>
    <property type="match status" value="1"/>
</dbReference>
<dbReference type="SUPFAM" id="SSF50249">
    <property type="entry name" value="Nucleic acid-binding proteins"/>
    <property type="match status" value="1"/>
</dbReference>
<keyword evidence="5" id="KW-0378">Hydrolase</keyword>
<dbReference type="GO" id="GO:0051301">
    <property type="term" value="P:cell division"/>
    <property type="evidence" value="ECO:0007669"/>
    <property type="project" value="UniProtKB-KW"/>
</dbReference>
<dbReference type="Proteomes" id="UP000037729">
    <property type="component" value="Unassembled WGS sequence"/>
</dbReference>
<dbReference type="InterPro" id="IPR031327">
    <property type="entry name" value="MCM"/>
</dbReference>
<dbReference type="InterPro" id="IPR001208">
    <property type="entry name" value="MCM_dom"/>
</dbReference>
<dbReference type="PRINTS" id="PR01657">
    <property type="entry name" value="MCMFAMILY"/>
</dbReference>
<reference evidence="11 12" key="1">
    <citation type="submission" date="2015-08" db="EMBL/GenBank/DDBJ databases">
        <title>Genomes of Isolates from Cabo Rojo, PR.</title>
        <authorList>
            <person name="Sanchez-Nieves R.L."/>
            <person name="Montalvo-Rodriguez R."/>
        </authorList>
    </citation>
    <scope>NUCLEOTIDE SEQUENCE [LARGE SCALE GENOMIC DNA]</scope>
    <source>
        <strain evidence="11 12">SL3</strain>
    </source>
</reference>
<evidence type="ECO:0000256" key="7">
    <source>
        <dbReference type="ARBA" id="ARBA00022840"/>
    </source>
</evidence>
<dbReference type="Gene3D" id="3.40.50.300">
    <property type="entry name" value="P-loop containing nucleotide triphosphate hydrolases"/>
    <property type="match status" value="1"/>
</dbReference>
<keyword evidence="11" id="KW-0131">Cell cycle</keyword>
<proteinExistence type="inferred from homology"/>
<name>A0A0M9AIQ3_9EURY</name>
<dbReference type="SMART" id="SM00382">
    <property type="entry name" value="AAA"/>
    <property type="match status" value="1"/>
</dbReference>
<dbReference type="PANTHER" id="PTHR11630">
    <property type="entry name" value="DNA REPLICATION LICENSING FACTOR MCM FAMILY MEMBER"/>
    <property type="match status" value="1"/>
</dbReference>
<keyword evidence="3" id="KW-0235">DNA replication</keyword>
<evidence type="ECO:0000256" key="1">
    <source>
        <dbReference type="ARBA" id="ARBA00008010"/>
    </source>
</evidence>
<dbReference type="GO" id="GO:0016787">
    <property type="term" value="F:hydrolase activity"/>
    <property type="evidence" value="ECO:0007669"/>
    <property type="project" value="UniProtKB-KW"/>
</dbReference>
<dbReference type="AlphaFoldDB" id="A0A0M9AIQ3"/>
<evidence type="ECO:0000259" key="10">
    <source>
        <dbReference type="PROSITE" id="PS50051"/>
    </source>
</evidence>
<evidence type="ECO:0000313" key="12">
    <source>
        <dbReference type="Proteomes" id="UP000037729"/>
    </source>
</evidence>
<comment type="similarity">
    <text evidence="1 9">Belongs to the MCM family.</text>
</comment>
<dbReference type="InterPro" id="IPR041562">
    <property type="entry name" value="MCM_lid"/>
</dbReference>
<dbReference type="Gene3D" id="2.40.50.140">
    <property type="entry name" value="Nucleic acid-binding proteins"/>
    <property type="match status" value="1"/>
</dbReference>
<dbReference type="FunFam" id="2.20.28.10:FF:000003">
    <property type="entry name" value="DNA helicase"/>
    <property type="match status" value="1"/>
</dbReference>
<dbReference type="GO" id="GO:0042555">
    <property type="term" value="C:MCM complex"/>
    <property type="evidence" value="ECO:0007669"/>
    <property type="project" value="TreeGrafter"/>
</dbReference>
<keyword evidence="7 9" id="KW-0067">ATP-binding</keyword>
<evidence type="ECO:0000256" key="4">
    <source>
        <dbReference type="ARBA" id="ARBA00022741"/>
    </source>
</evidence>
<evidence type="ECO:0000256" key="6">
    <source>
        <dbReference type="ARBA" id="ARBA00022806"/>
    </source>
</evidence>